<feature type="transmembrane region" description="Helical" evidence="7">
    <location>
        <begin position="136"/>
        <end position="159"/>
    </location>
</feature>
<name>A0A0A1TUL5_ENTIV</name>
<dbReference type="PANTHER" id="PTHR23517:SF3">
    <property type="entry name" value="INTEGRAL MEMBRANE TRANSPORT PROTEIN"/>
    <property type="match status" value="1"/>
</dbReference>
<evidence type="ECO:0000256" key="5">
    <source>
        <dbReference type="ARBA" id="ARBA00022989"/>
    </source>
</evidence>
<keyword evidence="9" id="KW-1185">Reference proteome</keyword>
<keyword evidence="2" id="KW-0813">Transport</keyword>
<feature type="transmembrane region" description="Helical" evidence="7">
    <location>
        <begin position="77"/>
        <end position="95"/>
    </location>
</feature>
<feature type="transmembrane region" description="Helical" evidence="7">
    <location>
        <begin position="329"/>
        <end position="346"/>
    </location>
</feature>
<dbReference type="KEGG" id="eiv:EIN_469380"/>
<dbReference type="RefSeq" id="XP_004183080.1">
    <property type="nucleotide sequence ID" value="XM_004183032.1"/>
</dbReference>
<evidence type="ECO:0000256" key="1">
    <source>
        <dbReference type="ARBA" id="ARBA00004651"/>
    </source>
</evidence>
<organism evidence="8 9">
    <name type="scientific">Entamoeba invadens IP1</name>
    <dbReference type="NCBI Taxonomy" id="370355"/>
    <lineage>
        <taxon>Eukaryota</taxon>
        <taxon>Amoebozoa</taxon>
        <taxon>Evosea</taxon>
        <taxon>Archamoebae</taxon>
        <taxon>Mastigamoebida</taxon>
        <taxon>Entamoebidae</taxon>
        <taxon>Entamoeba</taxon>
    </lineage>
</organism>
<evidence type="ECO:0000256" key="4">
    <source>
        <dbReference type="ARBA" id="ARBA00022692"/>
    </source>
</evidence>
<feature type="transmembrane region" description="Helical" evidence="7">
    <location>
        <begin position="165"/>
        <end position="183"/>
    </location>
</feature>
<dbReference type="EMBL" id="KB207240">
    <property type="protein sequence ID" value="ELP83734.1"/>
    <property type="molecule type" value="Genomic_DNA"/>
</dbReference>
<feature type="transmembrane region" description="Helical" evidence="7">
    <location>
        <begin position="101"/>
        <end position="124"/>
    </location>
</feature>
<comment type="subcellular location">
    <subcellularLocation>
        <location evidence="1">Cell membrane</location>
        <topology evidence="1">Multi-pass membrane protein</topology>
    </subcellularLocation>
</comment>
<dbReference type="GeneID" id="14882717"/>
<dbReference type="AlphaFoldDB" id="A0A0A1TUL5"/>
<evidence type="ECO:0000256" key="3">
    <source>
        <dbReference type="ARBA" id="ARBA00022475"/>
    </source>
</evidence>
<feature type="transmembrane region" description="Helical" evidence="7">
    <location>
        <begin position="276"/>
        <end position="296"/>
    </location>
</feature>
<dbReference type="Gene3D" id="1.20.1250.20">
    <property type="entry name" value="MFS general substrate transporter like domains"/>
    <property type="match status" value="1"/>
</dbReference>
<evidence type="ECO:0008006" key="10">
    <source>
        <dbReference type="Google" id="ProtNLM"/>
    </source>
</evidence>
<dbReference type="VEuPathDB" id="AmoebaDB:EIN_469380"/>
<dbReference type="Pfam" id="PF07690">
    <property type="entry name" value="MFS_1"/>
    <property type="match status" value="1"/>
</dbReference>
<dbReference type="InterPro" id="IPR036259">
    <property type="entry name" value="MFS_trans_sf"/>
</dbReference>
<dbReference type="OrthoDB" id="26289at2759"/>
<feature type="transmembrane region" description="Helical" evidence="7">
    <location>
        <begin position="400"/>
        <end position="423"/>
    </location>
</feature>
<keyword evidence="4 7" id="KW-0812">Transmembrane</keyword>
<dbReference type="InterPro" id="IPR050171">
    <property type="entry name" value="MFS_Transporters"/>
</dbReference>
<proteinExistence type="predicted"/>
<gene>
    <name evidence="8" type="ORF">EIN_469380</name>
</gene>
<dbReference type="Proteomes" id="UP000014680">
    <property type="component" value="Unassembled WGS sequence"/>
</dbReference>
<feature type="transmembrane region" description="Helical" evidence="7">
    <location>
        <begin position="230"/>
        <end position="249"/>
    </location>
</feature>
<feature type="transmembrane region" description="Helical" evidence="7">
    <location>
        <begin position="303"/>
        <end position="323"/>
    </location>
</feature>
<dbReference type="PANTHER" id="PTHR23517">
    <property type="entry name" value="RESISTANCE PROTEIN MDTM, PUTATIVE-RELATED-RELATED"/>
    <property type="match status" value="1"/>
</dbReference>
<evidence type="ECO:0000313" key="8">
    <source>
        <dbReference type="EMBL" id="ELP83734.1"/>
    </source>
</evidence>
<feature type="transmembrane region" description="Helical" evidence="7">
    <location>
        <begin position="50"/>
        <end position="70"/>
    </location>
</feature>
<evidence type="ECO:0000256" key="6">
    <source>
        <dbReference type="ARBA" id="ARBA00023136"/>
    </source>
</evidence>
<keyword evidence="5 7" id="KW-1133">Transmembrane helix</keyword>
<keyword evidence="6 7" id="KW-0472">Membrane</keyword>
<evidence type="ECO:0000256" key="7">
    <source>
        <dbReference type="SAM" id="Phobius"/>
    </source>
</evidence>
<dbReference type="GO" id="GO:0005886">
    <property type="term" value="C:plasma membrane"/>
    <property type="evidence" value="ECO:0007669"/>
    <property type="project" value="UniProtKB-SubCell"/>
</dbReference>
<keyword evidence="3" id="KW-1003">Cell membrane</keyword>
<reference evidence="8 9" key="1">
    <citation type="submission" date="2012-10" db="EMBL/GenBank/DDBJ databases">
        <authorList>
            <person name="Zafar N."/>
            <person name="Inman J."/>
            <person name="Hall N."/>
            <person name="Lorenzi H."/>
            <person name="Caler E."/>
        </authorList>
    </citation>
    <scope>NUCLEOTIDE SEQUENCE [LARGE SCALE GENOMIC DNA]</scope>
    <source>
        <strain evidence="8 9">IP1</strain>
    </source>
</reference>
<accession>A0A0A1TUL5</accession>
<evidence type="ECO:0000256" key="2">
    <source>
        <dbReference type="ARBA" id="ARBA00022448"/>
    </source>
</evidence>
<dbReference type="SUPFAM" id="SSF103473">
    <property type="entry name" value="MFS general substrate transporter"/>
    <property type="match status" value="1"/>
</dbReference>
<dbReference type="GO" id="GO:0022857">
    <property type="term" value="F:transmembrane transporter activity"/>
    <property type="evidence" value="ECO:0007669"/>
    <property type="project" value="InterPro"/>
</dbReference>
<protein>
    <recommendedName>
        <fullName evidence="10">Major facilitator superfamily (MFS) profile domain-containing protein</fullName>
    </recommendedName>
</protein>
<feature type="transmembrane region" description="Helical" evidence="7">
    <location>
        <begin position="21"/>
        <end position="38"/>
    </location>
</feature>
<feature type="transmembrane region" description="Helical" evidence="7">
    <location>
        <begin position="367"/>
        <end position="388"/>
    </location>
</feature>
<evidence type="ECO:0000313" key="9">
    <source>
        <dbReference type="Proteomes" id="UP000014680"/>
    </source>
</evidence>
<sequence length="508" mass="57722">MVHIVLRFLLSNFWRYTVCSLLYNFGAFLFWIVVPLLATQQGATNLDLAIINAVNYGSCFLLSWLCGFINDQIAGWILVRIGVVIYIAACILLMFVNNNLWILWIMAIMYAISYVFFWVPIQCSISRESDPVDADFWLGVFSGSWTFGQAVGYLCGAFLFTKLGVVQSLSISIASLSLILFLYPCWEGTTVFGVDLNWKKKTSEQQKERIGVITMGKKERHRLKKRMMQYLVPAFLCSIGCYGTVLAYGSQYFNRVYGTKDAFFPSMKDSASKYDIFIGVFFFVVFLMFTIGFISVANFKFLFFNRWNMIVFLIISTAVHFIAGAVSNWIVQLVCGMMMGFCAAYASQNLLVTTSKLSLLTSRMSSVYVGLQESLTFNLVAFALPLIVGPISDALNDYRVPMFGCSVVCVLAICMLEVIWQMYDILVIQKMDKEDKMRVDVLFNKITTTQKCSILSRNGEEFEKYSRANWFTWKQYNLMTKKLKNKMKCVGSESNTATSSSSLQESTN</sequence>
<dbReference type="InterPro" id="IPR011701">
    <property type="entry name" value="MFS"/>
</dbReference>